<dbReference type="EMBL" id="CAKKLH010000287">
    <property type="protein sequence ID" value="CAH0108794.1"/>
    <property type="molecule type" value="Genomic_DNA"/>
</dbReference>
<dbReference type="OrthoDB" id="2504340at2759"/>
<evidence type="ECO:0000259" key="14">
    <source>
        <dbReference type="Pfam" id="PF01138"/>
    </source>
</evidence>
<dbReference type="PANTHER" id="PTHR11953">
    <property type="entry name" value="EXOSOME COMPLEX COMPONENT"/>
    <property type="match status" value="1"/>
</dbReference>
<keyword evidence="8" id="KW-0539">Nucleus</keyword>
<keyword evidence="5" id="KW-0698">rRNA processing</keyword>
<dbReference type="Proteomes" id="UP000789390">
    <property type="component" value="Unassembled WGS sequence"/>
</dbReference>
<evidence type="ECO:0000256" key="11">
    <source>
        <dbReference type="ARBA" id="ARBA00067159"/>
    </source>
</evidence>
<evidence type="ECO:0000256" key="6">
    <source>
        <dbReference type="ARBA" id="ARBA00022835"/>
    </source>
</evidence>
<evidence type="ECO:0000256" key="4">
    <source>
        <dbReference type="ARBA" id="ARBA00022490"/>
    </source>
</evidence>
<comment type="similarity">
    <text evidence="3">Belongs to the RNase PH family.</text>
</comment>
<keyword evidence="7" id="KW-0694">RNA-binding</keyword>
<keyword evidence="6" id="KW-0271">Exosome</keyword>
<comment type="subunit">
    <text evidence="10">Component of the RNA exosome complex.</text>
</comment>
<evidence type="ECO:0000256" key="1">
    <source>
        <dbReference type="ARBA" id="ARBA00004496"/>
    </source>
</evidence>
<dbReference type="FunFam" id="3.30.230.70:FF:000035">
    <property type="entry name" value="Exosome complex component MTR3"/>
    <property type="match status" value="1"/>
</dbReference>
<dbReference type="SUPFAM" id="SSF55666">
    <property type="entry name" value="Ribonuclease PH domain 2-like"/>
    <property type="match status" value="1"/>
</dbReference>
<dbReference type="InterPro" id="IPR027408">
    <property type="entry name" value="PNPase/RNase_PH_dom_sf"/>
</dbReference>
<dbReference type="SUPFAM" id="SSF54211">
    <property type="entry name" value="Ribosomal protein S5 domain 2-like"/>
    <property type="match status" value="1"/>
</dbReference>
<keyword evidence="4" id="KW-0963">Cytoplasm</keyword>
<dbReference type="AlphaFoldDB" id="A0A8J2RUJ2"/>
<dbReference type="GO" id="GO:0006364">
    <property type="term" value="P:rRNA processing"/>
    <property type="evidence" value="ECO:0007669"/>
    <property type="project" value="UniProtKB-KW"/>
</dbReference>
<evidence type="ECO:0000256" key="12">
    <source>
        <dbReference type="ARBA" id="ARBA00080620"/>
    </source>
</evidence>
<dbReference type="InterPro" id="IPR001247">
    <property type="entry name" value="ExoRNase_PH_dom1"/>
</dbReference>
<proteinExistence type="inferred from homology"/>
<evidence type="ECO:0000313" key="16">
    <source>
        <dbReference type="Proteomes" id="UP000789390"/>
    </source>
</evidence>
<protein>
    <recommendedName>
        <fullName evidence="11">Exosome complex component MTR3</fullName>
    </recommendedName>
    <alternativeName>
        <fullName evidence="13">Exosome component 6</fullName>
    </alternativeName>
    <alternativeName>
        <fullName evidence="12">mRNA transport regulator 3 homolog</fullName>
    </alternativeName>
</protein>
<evidence type="ECO:0000256" key="8">
    <source>
        <dbReference type="ARBA" id="ARBA00023242"/>
    </source>
</evidence>
<feature type="domain" description="Exoribonuclease phosphorolytic" evidence="14">
    <location>
        <begin position="65"/>
        <end position="185"/>
    </location>
</feature>
<dbReference type="GO" id="GO:0016075">
    <property type="term" value="P:rRNA catabolic process"/>
    <property type="evidence" value="ECO:0007669"/>
    <property type="project" value="TreeGrafter"/>
</dbReference>
<dbReference type="CDD" id="cd11371">
    <property type="entry name" value="RNase_PH_MTR3"/>
    <property type="match status" value="1"/>
</dbReference>
<organism evidence="15 16">
    <name type="scientific">Daphnia galeata</name>
    <dbReference type="NCBI Taxonomy" id="27404"/>
    <lineage>
        <taxon>Eukaryota</taxon>
        <taxon>Metazoa</taxon>
        <taxon>Ecdysozoa</taxon>
        <taxon>Arthropoda</taxon>
        <taxon>Crustacea</taxon>
        <taxon>Branchiopoda</taxon>
        <taxon>Diplostraca</taxon>
        <taxon>Cladocera</taxon>
        <taxon>Anomopoda</taxon>
        <taxon>Daphniidae</taxon>
        <taxon>Daphnia</taxon>
    </lineage>
</organism>
<dbReference type="GO" id="GO:0071028">
    <property type="term" value="P:nuclear mRNA surveillance"/>
    <property type="evidence" value="ECO:0007669"/>
    <property type="project" value="TreeGrafter"/>
</dbReference>
<reference evidence="15" key="1">
    <citation type="submission" date="2021-11" db="EMBL/GenBank/DDBJ databases">
        <authorList>
            <person name="Schell T."/>
        </authorList>
    </citation>
    <scope>NUCLEOTIDE SEQUENCE</scope>
    <source>
        <strain evidence="15">M5</strain>
    </source>
</reference>
<evidence type="ECO:0000256" key="3">
    <source>
        <dbReference type="ARBA" id="ARBA00006678"/>
    </source>
</evidence>
<dbReference type="Gene3D" id="3.30.230.70">
    <property type="entry name" value="GHMP Kinase, N-terminal domain"/>
    <property type="match status" value="1"/>
</dbReference>
<evidence type="ECO:0000256" key="10">
    <source>
        <dbReference type="ARBA" id="ARBA00062379"/>
    </source>
</evidence>
<comment type="subcellular location">
    <subcellularLocation>
        <location evidence="1">Cytoplasm</location>
    </subcellularLocation>
    <subcellularLocation>
        <location evidence="2">Nucleus</location>
        <location evidence="2">Nucleolus</location>
    </subcellularLocation>
</comment>
<dbReference type="InterPro" id="IPR020568">
    <property type="entry name" value="Ribosomal_Su5_D2-typ_SF"/>
</dbReference>
<dbReference type="Pfam" id="PF01138">
    <property type="entry name" value="RNase_PH"/>
    <property type="match status" value="1"/>
</dbReference>
<evidence type="ECO:0000256" key="7">
    <source>
        <dbReference type="ARBA" id="ARBA00022884"/>
    </source>
</evidence>
<name>A0A8J2RUJ2_9CRUS</name>
<dbReference type="GO" id="GO:0034475">
    <property type="term" value="P:U4 snRNA 3'-end processing"/>
    <property type="evidence" value="ECO:0007669"/>
    <property type="project" value="TreeGrafter"/>
</dbReference>
<dbReference type="GO" id="GO:0000176">
    <property type="term" value="C:nuclear exosome (RNase complex)"/>
    <property type="evidence" value="ECO:0007669"/>
    <property type="project" value="TreeGrafter"/>
</dbReference>
<dbReference type="GO" id="GO:0071051">
    <property type="term" value="P:poly(A)-dependent snoRNA 3'-end processing"/>
    <property type="evidence" value="ECO:0007669"/>
    <property type="project" value="TreeGrafter"/>
</dbReference>
<dbReference type="GO" id="GO:0000177">
    <property type="term" value="C:cytoplasmic exosome (RNase complex)"/>
    <property type="evidence" value="ECO:0007669"/>
    <property type="project" value="TreeGrafter"/>
</dbReference>
<evidence type="ECO:0000256" key="9">
    <source>
        <dbReference type="ARBA" id="ARBA00058393"/>
    </source>
</evidence>
<keyword evidence="16" id="KW-1185">Reference proteome</keyword>
<comment type="function">
    <text evidence="9">Non-catalytic component of the RNA exosome complex which has 3'-&gt;5' exoribonuclease activity and participates in a multitude of cellular RNA processing and degradation events.</text>
</comment>
<evidence type="ECO:0000256" key="5">
    <source>
        <dbReference type="ARBA" id="ARBA00022552"/>
    </source>
</evidence>
<dbReference type="GO" id="GO:0005730">
    <property type="term" value="C:nucleolus"/>
    <property type="evidence" value="ECO:0007669"/>
    <property type="project" value="UniProtKB-SubCell"/>
</dbReference>
<accession>A0A8J2RUJ2</accession>
<evidence type="ECO:0000313" key="15">
    <source>
        <dbReference type="EMBL" id="CAH0108794.1"/>
    </source>
</evidence>
<sequence length="290" mass="32191">MPVDSRRLQGPENSFSYKLLEKKNDNEEEAALSADLQKILIGTNKVRKDKRIPSDARPLCNVTITGIVSQAKGSAYIEQGNTKLVCGVYGPREVQKKSDFSLNGQLFCEFKFAPFSCQKRRGHQQDNEELVLSGLLREALEAAVCLHQFPKAQVEVNVMVIENDGSPLAAALTCASLALASASIPMYDLVIGTSVRQLPKLLLLDPTKDEEWEPELNHDEDNSNLTIGFMPSTHQIAAYVHEGVSKTEDLEQMLKLATEYCLKVQPVVQLCLKEVVEKTLSNESENKVDE</sequence>
<dbReference type="PANTHER" id="PTHR11953:SF2">
    <property type="entry name" value="EXOSOME COMPLEX COMPONENT MTR3"/>
    <property type="match status" value="1"/>
</dbReference>
<comment type="caution">
    <text evidence="15">The sequence shown here is derived from an EMBL/GenBank/DDBJ whole genome shotgun (WGS) entry which is preliminary data.</text>
</comment>
<evidence type="ECO:0000256" key="13">
    <source>
        <dbReference type="ARBA" id="ARBA00083631"/>
    </source>
</evidence>
<dbReference type="InterPro" id="IPR050080">
    <property type="entry name" value="RNase_PH"/>
</dbReference>
<evidence type="ECO:0000256" key="2">
    <source>
        <dbReference type="ARBA" id="ARBA00004604"/>
    </source>
</evidence>
<dbReference type="InterPro" id="IPR036345">
    <property type="entry name" value="ExoRNase_PH_dom2_sf"/>
</dbReference>
<gene>
    <name evidence="15" type="ORF">DGAL_LOCUS12199</name>
</gene>
<dbReference type="GO" id="GO:0003723">
    <property type="term" value="F:RNA binding"/>
    <property type="evidence" value="ECO:0007669"/>
    <property type="project" value="UniProtKB-KW"/>
</dbReference>